<accession>A0ACB9TPW5</accession>
<evidence type="ECO:0000313" key="1">
    <source>
        <dbReference type="EMBL" id="KAI4468864.1"/>
    </source>
</evidence>
<keyword evidence="2" id="KW-1185">Reference proteome</keyword>
<organism evidence="1 2">
    <name type="scientific">Holotrichia oblita</name>
    <name type="common">Chafer beetle</name>
    <dbReference type="NCBI Taxonomy" id="644536"/>
    <lineage>
        <taxon>Eukaryota</taxon>
        <taxon>Metazoa</taxon>
        <taxon>Ecdysozoa</taxon>
        <taxon>Arthropoda</taxon>
        <taxon>Hexapoda</taxon>
        <taxon>Insecta</taxon>
        <taxon>Pterygota</taxon>
        <taxon>Neoptera</taxon>
        <taxon>Endopterygota</taxon>
        <taxon>Coleoptera</taxon>
        <taxon>Polyphaga</taxon>
        <taxon>Scarabaeiformia</taxon>
        <taxon>Scarabaeidae</taxon>
        <taxon>Melolonthinae</taxon>
        <taxon>Holotrichia</taxon>
    </lineage>
</organism>
<gene>
    <name evidence="1" type="ORF">MML48_2g00012976</name>
</gene>
<sequence>MADPIVEIQQGKLRGRVDSDYRGVTFYSFQGIPYAKPPLGKLRFKAPQPPEAWSGIRDATKEGSECYSMHMLLNTIVGSEDCLFLNVYTPELPSHESHPLKPVMVWIHGGGYTSGSGNSDLYGPHYLIAEDVVVVTINYRLGVLGFLCLDDPKLGVPGNAGLKDQVMALKWVQENIKHFGGDPNNVTIFGESAGASSVHFLVVSPMAKGLFHKAIAQSGCCFNTWAWGNVNGKILCNKLQYSTDDESEMLEFLREVPVDKLYSTHLIPADVMRVDLRRPLGPVIEKISPYEPAFLAEDPMDIILQGKHQKVPFLLGYLSREGMLIDVIVPKDRQLITDFEEAIPFNLGIPKGTPLSLKTAEKIKQFYYSDKQPSLDDKDTLYKLQTDNFFFREIYITAKQHAATSSEPVYFYKFCIDGPLNMFKKLLGINAPGACHADELSYLFKTSIVGGFDPNSYEGKNVLRMIRWWTNFAKYGDPNPRELDNIIDVYWEPIRDNKMNYMEIDYQLKTGEDPDGVRMRFWDEIYSQSRATSNLKMSDYVVNTFYGKLRGKTLVDINGSIFYGFQGIPYAKPPLGNLRFKAPQPLDKWTGVRDATKESSECYQRHMVFQTIIGSEDCLYLNVYTPQLSDGEVSLKPVMIWFHGGAFTGGSGNREPYGPEFLITEDVVIVTINYRVGILGFLSLEDPKLGAPGNAGLKDMVLALKWVQQNIGNFSGDPNNITIFGESAGAVAVHLLTLSPLAKGLFHKIIAQSGCALTHWAMTESSTGRLCELLNFITDNPKEILQFLQKLPVEKLYQGQEMLQNEFGLSRNRPIGPVIEKENPDAFLTEDPHKILTEGRYYKVPIILGYNNREGIFFDMVGNRMKRNTLVVDFETVVPTRFKFERGSEKSKVVARKIKEFYYGNEEVSADNKDIYYQLETDIVFLRDIYETIRLHLKMADTPLYLYRFSIDAKLNFFKAVGQLIASGAAHGDEMGYQFKTFLTPADVNWHTIEGKTIYRMKKLWTNFARTGNPTPDIADEILDVIWSPVALDDINFLDWGRFDSETNTSDNEHFKMDVNPDFNRIQFWKKLYDEYGDRQH</sequence>
<dbReference type="EMBL" id="CM043016">
    <property type="protein sequence ID" value="KAI4468864.1"/>
    <property type="molecule type" value="Genomic_DNA"/>
</dbReference>
<proteinExistence type="predicted"/>
<name>A0ACB9TPW5_HOLOL</name>
<reference evidence="1" key="1">
    <citation type="submission" date="2022-04" db="EMBL/GenBank/DDBJ databases">
        <title>Chromosome-scale genome assembly of Holotrichia oblita Faldermann.</title>
        <authorList>
            <person name="Rongchong L."/>
        </authorList>
    </citation>
    <scope>NUCLEOTIDE SEQUENCE</scope>
    <source>
        <strain evidence="1">81SQS9</strain>
    </source>
</reference>
<comment type="caution">
    <text evidence="1">The sequence shown here is derived from an EMBL/GenBank/DDBJ whole genome shotgun (WGS) entry which is preliminary data.</text>
</comment>
<evidence type="ECO:0000313" key="2">
    <source>
        <dbReference type="Proteomes" id="UP001056778"/>
    </source>
</evidence>
<dbReference type="Proteomes" id="UP001056778">
    <property type="component" value="Chromosome 2"/>
</dbReference>
<protein>
    <submittedName>
        <fullName evidence="1">Carboxylesterase</fullName>
    </submittedName>
</protein>